<keyword evidence="2" id="KW-1133">Transmembrane helix</keyword>
<dbReference type="EMBL" id="SLWQ01000001">
    <property type="protein sequence ID" value="TCO42605.1"/>
    <property type="molecule type" value="Genomic_DNA"/>
</dbReference>
<dbReference type="OrthoDB" id="5948502at2"/>
<protein>
    <submittedName>
        <fullName evidence="3">Colicin import membrane protein</fullName>
    </submittedName>
</protein>
<feature type="compositionally biased region" description="Basic and acidic residues" evidence="1">
    <location>
        <begin position="122"/>
        <end position="149"/>
    </location>
</feature>
<dbReference type="SUPFAM" id="SSF74653">
    <property type="entry name" value="TolA/TonB C-terminal domain"/>
    <property type="match status" value="1"/>
</dbReference>
<dbReference type="Gene3D" id="3.30.1150.10">
    <property type="match status" value="1"/>
</dbReference>
<dbReference type="RefSeq" id="WP_131991607.1">
    <property type="nucleotide sequence ID" value="NZ_JACGXM010000001.1"/>
</dbReference>
<dbReference type="Proteomes" id="UP000294862">
    <property type="component" value="Unassembled WGS sequence"/>
</dbReference>
<evidence type="ECO:0000256" key="2">
    <source>
        <dbReference type="SAM" id="Phobius"/>
    </source>
</evidence>
<feature type="transmembrane region" description="Helical" evidence="2">
    <location>
        <begin position="12"/>
        <end position="31"/>
    </location>
</feature>
<evidence type="ECO:0000256" key="1">
    <source>
        <dbReference type="SAM" id="MobiDB-lite"/>
    </source>
</evidence>
<feature type="region of interest" description="Disordered" evidence="1">
    <location>
        <begin position="184"/>
        <end position="213"/>
    </location>
</feature>
<gene>
    <name evidence="3" type="ORF">EV148_10110</name>
</gene>
<dbReference type="Pfam" id="PF13103">
    <property type="entry name" value="TonB_2"/>
    <property type="match status" value="1"/>
</dbReference>
<keyword evidence="4" id="KW-1185">Reference proteome</keyword>
<name>A0A4R2IIQ6_9GAMM</name>
<evidence type="ECO:0000313" key="4">
    <source>
        <dbReference type="Proteomes" id="UP000294862"/>
    </source>
</evidence>
<feature type="region of interest" description="Disordered" evidence="1">
    <location>
        <begin position="53"/>
        <end position="149"/>
    </location>
</feature>
<evidence type="ECO:0000313" key="3">
    <source>
        <dbReference type="EMBL" id="TCO42605.1"/>
    </source>
</evidence>
<dbReference type="AlphaFoldDB" id="A0A4R2IIQ6"/>
<feature type="compositionally biased region" description="Basic and acidic residues" evidence="1">
    <location>
        <begin position="75"/>
        <end position="101"/>
    </location>
</feature>
<feature type="compositionally biased region" description="Pro residues" evidence="1">
    <location>
        <begin position="65"/>
        <end position="74"/>
    </location>
</feature>
<keyword evidence="2" id="KW-0472">Membrane</keyword>
<comment type="caution">
    <text evidence="3">The sequence shown here is derived from an EMBL/GenBank/DDBJ whole genome shotgun (WGS) entry which is preliminary data.</text>
</comment>
<keyword evidence="2" id="KW-0812">Transmembrane</keyword>
<organism evidence="3 4">
    <name type="scientific">Dokdonella fugitiva</name>
    <dbReference type="NCBI Taxonomy" id="328517"/>
    <lineage>
        <taxon>Bacteria</taxon>
        <taxon>Pseudomonadati</taxon>
        <taxon>Pseudomonadota</taxon>
        <taxon>Gammaproteobacteria</taxon>
        <taxon>Lysobacterales</taxon>
        <taxon>Rhodanobacteraceae</taxon>
        <taxon>Dokdonella</taxon>
    </lineage>
</organism>
<proteinExistence type="predicted"/>
<accession>A0A4R2IIQ6</accession>
<reference evidence="3 4" key="1">
    <citation type="journal article" date="2015" name="Stand. Genomic Sci.">
        <title>Genomic Encyclopedia of Bacterial and Archaeal Type Strains, Phase III: the genomes of soil and plant-associated and newly described type strains.</title>
        <authorList>
            <person name="Whitman W.B."/>
            <person name="Woyke T."/>
            <person name="Klenk H.P."/>
            <person name="Zhou Y."/>
            <person name="Lilburn T.G."/>
            <person name="Beck B.J."/>
            <person name="De Vos P."/>
            <person name="Vandamme P."/>
            <person name="Eisen J.A."/>
            <person name="Garrity G."/>
            <person name="Hugenholtz P."/>
            <person name="Kyrpides N.C."/>
        </authorList>
    </citation>
    <scope>NUCLEOTIDE SEQUENCE [LARGE SCALE GENOMIC DNA]</scope>
    <source>
        <strain evidence="3 4">A3</strain>
    </source>
</reference>
<sequence>METFGDKLRAFALAMALHLLCILALLAGLWWTHETRPVSMPGPVIEATLVGPTAAPKARSGAAKPQPPKPQAKPEPPKPEPPKPEPKPVEQPEPPKPEKQTPNELQKPSQVDQERVAALAQEKAEQEKREQEEKVRQRQVELEEEKQRKLREEQQKQLAQIRKEREAVEKKLKLERERLAQIEDRNQKQAQAQAQPETEHEAEQAQTGAGGRDDDLTARYAAAIQAAVTNNWNRPDNAQAGLRCVLNIAQIPGGDVISVSIGTPCNADPVTRTSIEQAVMKAAPLPYQGYEKVFQRNIKFNFRYDG</sequence>